<dbReference type="Pfam" id="PF12724">
    <property type="entry name" value="Flavodoxin_5"/>
    <property type="match status" value="1"/>
</dbReference>
<dbReference type="GO" id="GO:0009055">
    <property type="term" value="F:electron transfer activity"/>
    <property type="evidence" value="ECO:0007669"/>
    <property type="project" value="InterPro"/>
</dbReference>
<dbReference type="InterPro" id="IPR029039">
    <property type="entry name" value="Flavoprotein-like_sf"/>
</dbReference>
<gene>
    <name evidence="2" type="ORF">HD601_003355</name>
</gene>
<name>A0A7W9GRM1_9ACTN</name>
<dbReference type="EMBL" id="JACHMM010000001">
    <property type="protein sequence ID" value="MBB5788780.1"/>
    <property type="molecule type" value="Genomic_DNA"/>
</dbReference>
<dbReference type="GO" id="GO:0010181">
    <property type="term" value="F:FMN binding"/>
    <property type="evidence" value="ECO:0007669"/>
    <property type="project" value="InterPro"/>
</dbReference>
<dbReference type="InterPro" id="IPR026816">
    <property type="entry name" value="Flavodoxin_dom"/>
</dbReference>
<sequence length="165" mass="17152">MHALVVYESTFGNTQTIAEAIADGLARSMTVDLVEVGSAGTSLAGVDLLVVGGPTHAFSMSRASTRRSAAEQAPGGVISKTTGLREWLSTVDASDTMVATFDTKTDKPHLPGSAAKAARRVLRHRGFHPVAAAASFYVTGTTGPLVDGEGERARRWGDQIGLALS</sequence>
<feature type="domain" description="Flavodoxin-like" evidence="1">
    <location>
        <begin position="3"/>
        <end position="161"/>
    </location>
</feature>
<evidence type="ECO:0000313" key="2">
    <source>
        <dbReference type="EMBL" id="MBB5788780.1"/>
    </source>
</evidence>
<keyword evidence="3" id="KW-1185">Reference proteome</keyword>
<dbReference type="InterPro" id="IPR001226">
    <property type="entry name" value="Flavodoxin_CS"/>
</dbReference>
<evidence type="ECO:0000259" key="1">
    <source>
        <dbReference type="PROSITE" id="PS50902"/>
    </source>
</evidence>
<evidence type="ECO:0000313" key="3">
    <source>
        <dbReference type="Proteomes" id="UP000542813"/>
    </source>
</evidence>
<dbReference type="Proteomes" id="UP000542813">
    <property type="component" value="Unassembled WGS sequence"/>
</dbReference>
<dbReference type="RefSeq" id="WP_184823656.1">
    <property type="nucleotide sequence ID" value="NZ_JACHMM010000001.1"/>
</dbReference>
<dbReference type="Gene3D" id="3.40.50.360">
    <property type="match status" value="1"/>
</dbReference>
<dbReference type="AlphaFoldDB" id="A0A7W9GRM1"/>
<dbReference type="InterPro" id="IPR008254">
    <property type="entry name" value="Flavodoxin/NO_synth"/>
</dbReference>
<protein>
    <recommendedName>
        <fullName evidence="1">Flavodoxin-like domain-containing protein</fullName>
    </recommendedName>
</protein>
<comment type="caution">
    <text evidence="2">The sequence shown here is derived from an EMBL/GenBank/DDBJ whole genome shotgun (WGS) entry which is preliminary data.</text>
</comment>
<organism evidence="2 3">
    <name type="scientific">Jiangella mangrovi</name>
    <dbReference type="NCBI Taxonomy" id="1524084"/>
    <lineage>
        <taxon>Bacteria</taxon>
        <taxon>Bacillati</taxon>
        <taxon>Actinomycetota</taxon>
        <taxon>Actinomycetes</taxon>
        <taxon>Jiangellales</taxon>
        <taxon>Jiangellaceae</taxon>
        <taxon>Jiangella</taxon>
    </lineage>
</organism>
<dbReference type="PROSITE" id="PS00201">
    <property type="entry name" value="FLAVODOXIN"/>
    <property type="match status" value="1"/>
</dbReference>
<accession>A0A7W9GRM1</accession>
<dbReference type="PROSITE" id="PS50902">
    <property type="entry name" value="FLAVODOXIN_LIKE"/>
    <property type="match status" value="1"/>
</dbReference>
<dbReference type="SUPFAM" id="SSF52218">
    <property type="entry name" value="Flavoproteins"/>
    <property type="match status" value="1"/>
</dbReference>
<reference evidence="2 3" key="1">
    <citation type="submission" date="2020-08" db="EMBL/GenBank/DDBJ databases">
        <title>Sequencing the genomes of 1000 actinobacteria strains.</title>
        <authorList>
            <person name="Klenk H.-P."/>
        </authorList>
    </citation>
    <scope>NUCLEOTIDE SEQUENCE [LARGE SCALE GENOMIC DNA]</scope>
    <source>
        <strain evidence="2 3">DSM 102122</strain>
    </source>
</reference>
<proteinExistence type="predicted"/>